<evidence type="ECO:0000259" key="2">
    <source>
        <dbReference type="Pfam" id="PF13649"/>
    </source>
</evidence>
<dbReference type="PANTHER" id="PTHR43861">
    <property type="entry name" value="TRANS-ACONITATE 2-METHYLTRANSFERASE-RELATED"/>
    <property type="match status" value="1"/>
</dbReference>
<accession>A0A3B1CKC9</accession>
<dbReference type="AlphaFoldDB" id="A0A3B1CKC9"/>
<dbReference type="Gene3D" id="3.40.50.150">
    <property type="entry name" value="Vaccinia Virus protein VP39"/>
    <property type="match status" value="1"/>
</dbReference>
<dbReference type="EMBL" id="UOGG01000066">
    <property type="protein sequence ID" value="VAX28722.1"/>
    <property type="molecule type" value="Genomic_DNA"/>
</dbReference>
<dbReference type="GO" id="GO:0016740">
    <property type="term" value="F:transferase activity"/>
    <property type="evidence" value="ECO:0007669"/>
    <property type="project" value="UniProtKB-KW"/>
</dbReference>
<reference evidence="3" key="1">
    <citation type="submission" date="2018-06" db="EMBL/GenBank/DDBJ databases">
        <authorList>
            <person name="Zhirakovskaya E."/>
        </authorList>
    </citation>
    <scope>NUCLEOTIDE SEQUENCE</scope>
</reference>
<dbReference type="SUPFAM" id="SSF53335">
    <property type="entry name" value="S-adenosyl-L-methionine-dependent methyltransferases"/>
    <property type="match status" value="1"/>
</dbReference>
<dbReference type="InterPro" id="IPR041698">
    <property type="entry name" value="Methyltransf_25"/>
</dbReference>
<keyword evidence="1" id="KW-0808">Transferase</keyword>
<proteinExistence type="predicted"/>
<feature type="domain" description="Methyltransferase" evidence="2">
    <location>
        <begin position="47"/>
        <end position="143"/>
    </location>
</feature>
<evidence type="ECO:0000256" key="1">
    <source>
        <dbReference type="ARBA" id="ARBA00022679"/>
    </source>
</evidence>
<name>A0A3B1CKC9_9ZZZZ</name>
<gene>
    <name evidence="3" type="ORF">MNBD_NITROSPINAE05-679</name>
</gene>
<dbReference type="Pfam" id="PF13649">
    <property type="entry name" value="Methyltransf_25"/>
    <property type="match status" value="1"/>
</dbReference>
<dbReference type="InterPro" id="IPR029063">
    <property type="entry name" value="SAM-dependent_MTases_sf"/>
</dbReference>
<dbReference type="CDD" id="cd02440">
    <property type="entry name" value="AdoMet_MTases"/>
    <property type="match status" value="1"/>
</dbReference>
<protein>
    <recommendedName>
        <fullName evidence="2">Methyltransferase domain-containing protein</fullName>
    </recommendedName>
</protein>
<organism evidence="3">
    <name type="scientific">hydrothermal vent metagenome</name>
    <dbReference type="NCBI Taxonomy" id="652676"/>
    <lineage>
        <taxon>unclassified sequences</taxon>
        <taxon>metagenomes</taxon>
        <taxon>ecological metagenomes</taxon>
    </lineage>
</organism>
<sequence>MADNTRPKIALIPIEQQAWPLPKDDYWSTPFAKMLLHHLELFSGASVLDIASGHGTPAFHIAEQVGPNGRVLGLDIHPAQILRCKAAKDLHLPWLSFAQADMRSLPEDIGPFDRITGNIAFMFFRPERFKALKQLVGFLKPGGQIVLTFPALGTFDSVWQRVDKEMAARGLKKEQAALQEYIAERPSADDVRQWLTDLKMDRIEVNLWPLEIKSGPGRAFLEHPLLRGGFLDDAYECFEDQALANEVMDTVAADLESFTPLLAERCAFSAWRPEN</sequence>
<evidence type="ECO:0000313" key="3">
    <source>
        <dbReference type="EMBL" id="VAX28722.1"/>
    </source>
</evidence>